<feature type="compositionally biased region" description="Polar residues" evidence="1">
    <location>
        <begin position="1"/>
        <end position="22"/>
    </location>
</feature>
<sequence length="277" mass="29336">MWMQPTSDGSNSKVQDTLQRASGTPFPPQSSSSNGVLNHSCGTVQGLHKVHGNVSISNVHWPDASGNSANYFGISQCVEQVAANTSNGRTSIINPQNTLSQLNLGGSNGHFTNVGGYGQGIFPYAENTGCIANSLDNLGIGGLGAAGVTNQAGPSHINLTAPQMMGHQDVSLQEQCLHMQIPHSNFVSSSRRLNESPIQFPNMNEMAPPTSSLMHVLALSPPLSPVHDPIDLSSASEYSSESENDIPNLQPHPPVMMISSDEEMDGYSTAESRVDND</sequence>
<accession>A0AAD1ZKE6</accession>
<name>A0AAD1ZKE6_9LAMI</name>
<dbReference type="EMBL" id="OU503046">
    <property type="protein sequence ID" value="CAI9771451.1"/>
    <property type="molecule type" value="Genomic_DNA"/>
</dbReference>
<organism evidence="2 3">
    <name type="scientific">Fraxinus pennsylvanica</name>
    <dbReference type="NCBI Taxonomy" id="56036"/>
    <lineage>
        <taxon>Eukaryota</taxon>
        <taxon>Viridiplantae</taxon>
        <taxon>Streptophyta</taxon>
        <taxon>Embryophyta</taxon>
        <taxon>Tracheophyta</taxon>
        <taxon>Spermatophyta</taxon>
        <taxon>Magnoliopsida</taxon>
        <taxon>eudicotyledons</taxon>
        <taxon>Gunneridae</taxon>
        <taxon>Pentapetalae</taxon>
        <taxon>asterids</taxon>
        <taxon>lamiids</taxon>
        <taxon>Lamiales</taxon>
        <taxon>Oleaceae</taxon>
        <taxon>Oleeae</taxon>
        <taxon>Fraxinus</taxon>
    </lineage>
</organism>
<dbReference type="AlphaFoldDB" id="A0AAD1ZKE6"/>
<proteinExistence type="predicted"/>
<keyword evidence="3" id="KW-1185">Reference proteome</keyword>
<evidence type="ECO:0000256" key="1">
    <source>
        <dbReference type="SAM" id="MobiDB-lite"/>
    </source>
</evidence>
<protein>
    <submittedName>
        <fullName evidence="2">Uncharacterized protein</fullName>
    </submittedName>
</protein>
<feature type="region of interest" description="Disordered" evidence="1">
    <location>
        <begin position="1"/>
        <end position="38"/>
    </location>
</feature>
<evidence type="ECO:0000313" key="3">
    <source>
        <dbReference type="Proteomes" id="UP000834106"/>
    </source>
</evidence>
<dbReference type="Proteomes" id="UP000834106">
    <property type="component" value="Chromosome 11"/>
</dbReference>
<feature type="region of interest" description="Disordered" evidence="1">
    <location>
        <begin position="228"/>
        <end position="277"/>
    </location>
</feature>
<feature type="compositionally biased region" description="Polar residues" evidence="1">
    <location>
        <begin position="29"/>
        <end position="38"/>
    </location>
</feature>
<gene>
    <name evidence="2" type="ORF">FPE_LOCUS18881</name>
</gene>
<reference evidence="2" key="1">
    <citation type="submission" date="2023-05" db="EMBL/GenBank/DDBJ databases">
        <authorList>
            <person name="Huff M."/>
        </authorList>
    </citation>
    <scope>NUCLEOTIDE SEQUENCE</scope>
</reference>
<evidence type="ECO:0000313" key="2">
    <source>
        <dbReference type="EMBL" id="CAI9771451.1"/>
    </source>
</evidence>